<sequence>MRSLFVGVKSACLDPKKIHSDSVFIRIIYKPILTSCLTSRIGESGNELEVYTFEGRNTT</sequence>
<protein>
    <submittedName>
        <fullName evidence="1">Uncharacterized protein</fullName>
    </submittedName>
</protein>
<dbReference type="KEGG" id="nsh:GXM_07917"/>
<accession>A0A5P8WC83</accession>
<name>A0A5P8WC83_9NOSO</name>
<dbReference type="Proteomes" id="UP000326678">
    <property type="component" value="Chromosome Gxm2"/>
</dbReference>
<evidence type="ECO:0000313" key="1">
    <source>
        <dbReference type="EMBL" id="QFS50423.1"/>
    </source>
</evidence>
<keyword evidence="2" id="KW-1185">Reference proteome</keyword>
<reference evidence="1 2" key="1">
    <citation type="submission" date="2019-10" db="EMBL/GenBank/DDBJ databases">
        <title>Genomic and transcriptomic insights into the perfect genentic adaptation of a filamentous nitrogen-fixing cyanobacterium to rice fields.</title>
        <authorList>
            <person name="Chen Z."/>
        </authorList>
    </citation>
    <scope>NUCLEOTIDE SEQUENCE [LARGE SCALE GENOMIC DNA]</scope>
    <source>
        <strain evidence="1">CCNUC1</strain>
    </source>
</reference>
<gene>
    <name evidence="1" type="ORF">GXM_07917</name>
</gene>
<dbReference type="AlphaFoldDB" id="A0A5P8WC83"/>
<proteinExistence type="predicted"/>
<organism evidence="1 2">
    <name type="scientific">Nostoc sphaeroides CCNUC1</name>
    <dbReference type="NCBI Taxonomy" id="2653204"/>
    <lineage>
        <taxon>Bacteria</taxon>
        <taxon>Bacillati</taxon>
        <taxon>Cyanobacteriota</taxon>
        <taxon>Cyanophyceae</taxon>
        <taxon>Nostocales</taxon>
        <taxon>Nostocaceae</taxon>
        <taxon>Nostoc</taxon>
    </lineage>
</organism>
<dbReference type="EMBL" id="CP045227">
    <property type="protein sequence ID" value="QFS50423.1"/>
    <property type="molecule type" value="Genomic_DNA"/>
</dbReference>
<evidence type="ECO:0000313" key="2">
    <source>
        <dbReference type="Proteomes" id="UP000326678"/>
    </source>
</evidence>